<accession>A0A8S4BWV2</accession>
<evidence type="ECO:0000313" key="2">
    <source>
        <dbReference type="Proteomes" id="UP000837675"/>
    </source>
</evidence>
<proteinExistence type="predicted"/>
<gene>
    <name evidence="1" type="ORF">MHYMCMPASI_00593</name>
</gene>
<name>A0A8S4BWV2_9ACAR</name>
<reference evidence="1" key="1">
    <citation type="submission" date="2021-06" db="EMBL/GenBank/DDBJ databases">
        <authorList>
            <person name="Nardi T."/>
            <person name="Nardi T."/>
        </authorList>
    </citation>
    <scope>NUCLEOTIDE SEQUENCE</scope>
</reference>
<sequence>MCNFNDPAIILFIGCDNRTFNFFREFYIRDYKGIVIVNFPLHHVGNFDVILSLRVKELLSVINKLYIRKFVKDDP</sequence>
<organism evidence="1 2">
    <name type="scientific">Hyalomma marginatum</name>
    <dbReference type="NCBI Taxonomy" id="34627"/>
    <lineage>
        <taxon>Eukaryota</taxon>
        <taxon>Metazoa</taxon>
        <taxon>Ecdysozoa</taxon>
        <taxon>Arthropoda</taxon>
        <taxon>Chelicerata</taxon>
        <taxon>Arachnida</taxon>
        <taxon>Acari</taxon>
        <taxon>Parasitiformes</taxon>
        <taxon>Ixodida</taxon>
        <taxon>Ixodoidea</taxon>
        <taxon>Ixodidae</taxon>
        <taxon>Hyalomminae</taxon>
        <taxon>Hyalomma</taxon>
    </lineage>
</organism>
<protein>
    <submittedName>
        <fullName evidence="1">Uncharacterized protein</fullName>
    </submittedName>
</protein>
<comment type="caution">
    <text evidence="1">The sequence shown here is derived from an EMBL/GenBank/DDBJ whole genome shotgun (WGS) entry which is preliminary data.</text>
</comment>
<dbReference type="Proteomes" id="UP000837675">
    <property type="component" value="Unassembled WGS sequence"/>
</dbReference>
<evidence type="ECO:0000313" key="1">
    <source>
        <dbReference type="EMBL" id="CAG7592668.1"/>
    </source>
</evidence>
<keyword evidence="2" id="KW-1185">Reference proteome</keyword>
<dbReference type="AlphaFoldDB" id="A0A8S4BWV2"/>
<dbReference type="EMBL" id="CAJVAF010000289">
    <property type="protein sequence ID" value="CAG7592668.1"/>
    <property type="molecule type" value="Genomic_DNA"/>
</dbReference>